<evidence type="ECO:0000313" key="3">
    <source>
        <dbReference type="Proteomes" id="UP000002275"/>
    </source>
</evidence>
<dbReference type="RefSeq" id="WP_011080231.1">
    <property type="nucleotide sequence ID" value="NC_004459.3"/>
</dbReference>
<dbReference type="PROSITE" id="PS51257">
    <property type="entry name" value="PROKAR_LIPOPROTEIN"/>
    <property type="match status" value="1"/>
</dbReference>
<evidence type="ECO:0000313" key="2">
    <source>
        <dbReference type="EMBL" id="AAO10738.1"/>
    </source>
</evidence>
<keyword evidence="1" id="KW-0732">Signal</keyword>
<reference evidence="3" key="1">
    <citation type="submission" date="2002-12" db="EMBL/GenBank/DDBJ databases">
        <title>Complete genome sequence of Vibrio vulnificus CMCP6.</title>
        <authorList>
            <person name="Rhee J.H."/>
            <person name="Kim S.Y."/>
            <person name="Chung S.S."/>
            <person name="Kim J.J."/>
            <person name="Moon Y.H."/>
            <person name="Jeong H."/>
            <person name="Choy H.E."/>
        </authorList>
    </citation>
    <scope>NUCLEOTIDE SEQUENCE [LARGE SCALE GENOMIC DNA]</scope>
    <source>
        <strain evidence="3">CMCP6</strain>
    </source>
</reference>
<accession>A0A3Q0L5C0</accession>
<feature type="signal peptide" evidence="1">
    <location>
        <begin position="1"/>
        <end position="22"/>
    </location>
</feature>
<reference evidence="2 3" key="3">
    <citation type="journal article" date="2011" name="Mol. Syst. Biol.">
        <title>Integrative genome-scale metabolic analysis of Vibrio vulnificus for drug targeting and discovery.</title>
        <authorList>
            <person name="Kim H.U."/>
            <person name="Kim S.Y."/>
            <person name="Jeong H."/>
            <person name="Kim T.Y."/>
            <person name="Kim J.J."/>
            <person name="Choy H.E."/>
            <person name="Yi K.Y."/>
            <person name="Rhee J.H."/>
            <person name="Lee S.Y."/>
        </authorList>
    </citation>
    <scope>NUCLEOTIDE SEQUENCE [LARGE SCALE GENOMIC DNA]</scope>
    <source>
        <strain evidence="2 3">CMCP6</strain>
    </source>
</reference>
<dbReference type="KEGG" id="vvu:VV1_2364"/>
<protein>
    <submittedName>
        <fullName evidence="2">Outer membrane receptor protein</fullName>
    </submittedName>
</protein>
<dbReference type="Proteomes" id="UP000002275">
    <property type="component" value="Chromosome I"/>
</dbReference>
<gene>
    <name evidence="2" type="ordered locus">VV1_2364</name>
</gene>
<name>A0A3Q0L5C0_VIBVU</name>
<keyword evidence="2" id="KW-0675">Receptor</keyword>
<dbReference type="AlphaFoldDB" id="A0A3Q0L5C0"/>
<feature type="chain" id="PRO_5018003838" evidence="1">
    <location>
        <begin position="23"/>
        <end position="277"/>
    </location>
</feature>
<reference evidence="2 3" key="2">
    <citation type="journal article" date="2003" name="Infect. Immun.">
        <title>Characterization and pathogenic significance of Vibrio vulnificus antigens preferentially expressed in septicemic patients.</title>
        <authorList>
            <person name="Kim Y.R."/>
            <person name="Lee S.E."/>
            <person name="Kim C.M."/>
            <person name="Kim S.Y."/>
            <person name="Shin E.K."/>
            <person name="Shin D.H."/>
            <person name="Chung S.S."/>
            <person name="Choy H.E."/>
            <person name="Progulske-Fox A."/>
            <person name="Hillman J.D."/>
            <person name="Handfield M."/>
            <person name="Rhee J.H."/>
        </authorList>
    </citation>
    <scope>NUCLEOTIDE SEQUENCE [LARGE SCALE GENOMIC DNA]</scope>
    <source>
        <strain evidence="2 3">CMCP6</strain>
    </source>
</reference>
<sequence>MKQCHIALCALTASCLPFTVHAEDVAESMVAPPTQNSPWNLTFSTSYSRNAYPDNSYLASRSLDASLTVKYETETNWLFSANFSGVHQFDGHEGQYWRDVWLRAVYRDLYQPTENLNFSASIRGLIPISDIAKTTDLSTAFRADLNLSYDLGFLLEGLQLTDSVRLRKNFHRYTTAGNLQLEEYRLSNSFGLSYEYGDWWISTTIDSSKSWTYRGSEYSPEFSHAEEIGYNVTESFSVAAGLTNSARYFDTDRGPNPIDTLFDLDKPTYYLTLTYNY</sequence>
<evidence type="ECO:0000256" key="1">
    <source>
        <dbReference type="SAM" id="SignalP"/>
    </source>
</evidence>
<dbReference type="EMBL" id="AE016795">
    <property type="protein sequence ID" value="AAO10738.1"/>
    <property type="molecule type" value="Genomic_DNA"/>
</dbReference>
<organism evidence="2 3">
    <name type="scientific">Vibrio vulnificus (strain CMCP6)</name>
    <dbReference type="NCBI Taxonomy" id="216895"/>
    <lineage>
        <taxon>Bacteria</taxon>
        <taxon>Pseudomonadati</taxon>
        <taxon>Pseudomonadota</taxon>
        <taxon>Gammaproteobacteria</taxon>
        <taxon>Vibrionales</taxon>
        <taxon>Vibrionaceae</taxon>
        <taxon>Vibrio</taxon>
    </lineage>
</organism>
<proteinExistence type="predicted"/>